<name>X1GJ40_9ZZZZ</name>
<comment type="caution">
    <text evidence="1">The sequence shown here is derived from an EMBL/GenBank/DDBJ whole genome shotgun (WGS) entry which is preliminary data.</text>
</comment>
<gene>
    <name evidence="1" type="ORF">S03H2_27029</name>
</gene>
<dbReference type="EMBL" id="BARU01015976">
    <property type="protein sequence ID" value="GAH57207.1"/>
    <property type="molecule type" value="Genomic_DNA"/>
</dbReference>
<protein>
    <submittedName>
        <fullName evidence="1">Uncharacterized protein</fullName>
    </submittedName>
</protein>
<evidence type="ECO:0000313" key="1">
    <source>
        <dbReference type="EMBL" id="GAH57207.1"/>
    </source>
</evidence>
<dbReference type="AlphaFoldDB" id="X1GJ40"/>
<feature type="non-terminal residue" evidence="1">
    <location>
        <position position="35"/>
    </location>
</feature>
<accession>X1GJ40</accession>
<reference evidence="1" key="1">
    <citation type="journal article" date="2014" name="Front. Microbiol.">
        <title>High frequency of phylogenetically diverse reductive dehalogenase-homologous genes in deep subseafloor sedimentary metagenomes.</title>
        <authorList>
            <person name="Kawai M."/>
            <person name="Futagami T."/>
            <person name="Toyoda A."/>
            <person name="Takaki Y."/>
            <person name="Nishi S."/>
            <person name="Hori S."/>
            <person name="Arai W."/>
            <person name="Tsubouchi T."/>
            <person name="Morono Y."/>
            <person name="Uchiyama I."/>
            <person name="Ito T."/>
            <person name="Fujiyama A."/>
            <person name="Inagaki F."/>
            <person name="Takami H."/>
        </authorList>
    </citation>
    <scope>NUCLEOTIDE SEQUENCE</scope>
    <source>
        <strain evidence="1">Expedition CK06-06</strain>
    </source>
</reference>
<organism evidence="1">
    <name type="scientific">marine sediment metagenome</name>
    <dbReference type="NCBI Taxonomy" id="412755"/>
    <lineage>
        <taxon>unclassified sequences</taxon>
        <taxon>metagenomes</taxon>
        <taxon>ecological metagenomes</taxon>
    </lineage>
</organism>
<proteinExistence type="predicted"/>
<sequence length="35" mass="4016">MIEFHQRPQGEVGFLSDNWSNDIGYMLLSFTLIVG</sequence>